<dbReference type="EMBL" id="CAMKVN010000462">
    <property type="protein sequence ID" value="CAI2168201.1"/>
    <property type="molecule type" value="Genomic_DNA"/>
</dbReference>
<sequence>MLSEGDDVWASDEDISEYDRIMSLKEWERMNENFGNFGYKEGILEGKDVTIQDGFNNGYVEGVNLGMEFGRLRGLLNTLLELYTPLMNEENNDKLKIQNLPNRSTFDRLKLLENDLYNLTAEKVFTKDYLRNIVSSQNDKCSCMSDTTNTVKDNCCRNITSENKDEGKRINNLGDNIKSNQSLTEKLLNDYREKVDELLEELGFDKSSV</sequence>
<name>A0A9W4SIG2_9GLOM</name>
<keyword evidence="6" id="KW-0963">Cytoplasm</keyword>
<evidence type="ECO:0000313" key="9">
    <source>
        <dbReference type="EMBL" id="CAI2168201.1"/>
    </source>
</evidence>
<dbReference type="Proteomes" id="UP001153678">
    <property type="component" value="Unassembled WGS sequence"/>
</dbReference>
<gene>
    <name evidence="9" type="ORF">FWILDA_LOCUS3463</name>
</gene>
<protein>
    <recommendedName>
        <fullName evidence="5">Protein YAE1</fullName>
    </recommendedName>
    <alternativeName>
        <fullName evidence="4">Protein yae1</fullName>
    </alternativeName>
</protein>
<evidence type="ECO:0000259" key="8">
    <source>
        <dbReference type="Pfam" id="PF09811"/>
    </source>
</evidence>
<evidence type="ECO:0000256" key="1">
    <source>
        <dbReference type="ARBA" id="ARBA00004123"/>
    </source>
</evidence>
<evidence type="ECO:0000256" key="4">
    <source>
        <dbReference type="ARBA" id="ARBA00017286"/>
    </source>
</evidence>
<evidence type="ECO:0000256" key="2">
    <source>
        <dbReference type="ARBA" id="ARBA00004496"/>
    </source>
</evidence>
<keyword evidence="10" id="KW-1185">Reference proteome</keyword>
<dbReference type="OrthoDB" id="20086at2759"/>
<dbReference type="AlphaFoldDB" id="A0A9W4SIG2"/>
<evidence type="ECO:0000256" key="3">
    <source>
        <dbReference type="ARBA" id="ARBA00007096"/>
    </source>
</evidence>
<dbReference type="Pfam" id="PF09811">
    <property type="entry name" value="Yae1_N"/>
    <property type="match status" value="1"/>
</dbReference>
<comment type="caution">
    <text evidence="9">The sequence shown here is derived from an EMBL/GenBank/DDBJ whole genome shotgun (WGS) entry which is preliminary data.</text>
</comment>
<dbReference type="GO" id="GO:0005634">
    <property type="term" value="C:nucleus"/>
    <property type="evidence" value="ECO:0007669"/>
    <property type="project" value="UniProtKB-SubCell"/>
</dbReference>
<comment type="subcellular location">
    <subcellularLocation>
        <location evidence="2">Cytoplasm</location>
    </subcellularLocation>
    <subcellularLocation>
        <location evidence="1">Nucleus</location>
    </subcellularLocation>
</comment>
<dbReference type="GO" id="GO:0005737">
    <property type="term" value="C:cytoplasm"/>
    <property type="evidence" value="ECO:0007669"/>
    <property type="project" value="UniProtKB-SubCell"/>
</dbReference>
<evidence type="ECO:0000256" key="7">
    <source>
        <dbReference type="ARBA" id="ARBA00023242"/>
    </source>
</evidence>
<comment type="similarity">
    <text evidence="3">Belongs to the YAE1 family.</text>
</comment>
<accession>A0A9W4SIG2</accession>
<dbReference type="InterPro" id="IPR038881">
    <property type="entry name" value="Yae1-like"/>
</dbReference>
<dbReference type="PANTHER" id="PTHR18829:SF0">
    <property type="entry name" value="PROTEIN YAE1 HOMOLOG"/>
    <property type="match status" value="1"/>
</dbReference>
<feature type="domain" description="Essential protein Yae1 N-terminal" evidence="8">
    <location>
        <begin position="38"/>
        <end position="76"/>
    </location>
</feature>
<evidence type="ECO:0000313" key="10">
    <source>
        <dbReference type="Proteomes" id="UP001153678"/>
    </source>
</evidence>
<proteinExistence type="inferred from homology"/>
<evidence type="ECO:0000256" key="6">
    <source>
        <dbReference type="ARBA" id="ARBA00022490"/>
    </source>
</evidence>
<reference evidence="9" key="1">
    <citation type="submission" date="2022-08" db="EMBL/GenBank/DDBJ databases">
        <authorList>
            <person name="Kallberg Y."/>
            <person name="Tangrot J."/>
            <person name="Rosling A."/>
        </authorList>
    </citation>
    <scope>NUCLEOTIDE SEQUENCE</scope>
    <source>
        <strain evidence="9">Wild A</strain>
    </source>
</reference>
<keyword evidence="7" id="KW-0539">Nucleus</keyword>
<evidence type="ECO:0000256" key="5">
    <source>
        <dbReference type="ARBA" id="ARBA00018400"/>
    </source>
</evidence>
<organism evidence="9 10">
    <name type="scientific">Funneliformis geosporum</name>
    <dbReference type="NCBI Taxonomy" id="1117311"/>
    <lineage>
        <taxon>Eukaryota</taxon>
        <taxon>Fungi</taxon>
        <taxon>Fungi incertae sedis</taxon>
        <taxon>Mucoromycota</taxon>
        <taxon>Glomeromycotina</taxon>
        <taxon>Glomeromycetes</taxon>
        <taxon>Glomerales</taxon>
        <taxon>Glomeraceae</taxon>
        <taxon>Funneliformis</taxon>
    </lineage>
</organism>
<dbReference type="InterPro" id="IPR019191">
    <property type="entry name" value="Essential_protein_Yae1_N"/>
</dbReference>
<dbReference type="PANTHER" id="PTHR18829">
    <property type="entry name" value="PROTEIN YAE1 HOMOLOG"/>
    <property type="match status" value="1"/>
</dbReference>